<accession>A0A9D1JUA8</accession>
<dbReference type="EMBL" id="DVJK01000055">
    <property type="protein sequence ID" value="HIS66295.1"/>
    <property type="molecule type" value="Genomic_DNA"/>
</dbReference>
<keyword evidence="2 3" id="KW-0472">Membrane</keyword>
<dbReference type="GO" id="GO:0009847">
    <property type="term" value="P:spore germination"/>
    <property type="evidence" value="ECO:0007669"/>
    <property type="project" value="InterPro"/>
</dbReference>
<dbReference type="InterPro" id="IPR050768">
    <property type="entry name" value="UPF0353/GerABKA_families"/>
</dbReference>
<reference evidence="4" key="2">
    <citation type="journal article" date="2021" name="PeerJ">
        <title>Extensive microbial diversity within the chicken gut microbiome revealed by metagenomics and culture.</title>
        <authorList>
            <person name="Gilroy R."/>
            <person name="Ravi A."/>
            <person name="Getino M."/>
            <person name="Pursley I."/>
            <person name="Horton D.L."/>
            <person name="Alikhan N.F."/>
            <person name="Baker D."/>
            <person name="Gharbi K."/>
            <person name="Hall N."/>
            <person name="Watson M."/>
            <person name="Adriaenssens E.M."/>
            <person name="Foster-Nyarko E."/>
            <person name="Jarju S."/>
            <person name="Secka A."/>
            <person name="Antonio M."/>
            <person name="Oren A."/>
            <person name="Chaudhuri R.R."/>
            <person name="La Ragione R."/>
            <person name="Hildebrand F."/>
            <person name="Pallen M.J."/>
        </authorList>
    </citation>
    <scope>NUCLEOTIDE SEQUENCE</scope>
    <source>
        <strain evidence="4">ChiHjej10B9-9673</strain>
    </source>
</reference>
<gene>
    <name evidence="4" type="ORF">IAC18_01905</name>
</gene>
<keyword evidence="3" id="KW-0812">Transmembrane</keyword>
<comment type="similarity">
    <text evidence="1">Belongs to the GerABKA family.</text>
</comment>
<comment type="caution">
    <text evidence="4">The sequence shown here is derived from an EMBL/GenBank/DDBJ whole genome shotgun (WGS) entry which is preliminary data.</text>
</comment>
<feature type="transmembrane region" description="Helical" evidence="3">
    <location>
        <begin position="395"/>
        <end position="413"/>
    </location>
</feature>
<organism evidence="4 5">
    <name type="scientific">Candidatus Scatomorpha merdipullorum</name>
    <dbReference type="NCBI Taxonomy" id="2840927"/>
    <lineage>
        <taxon>Bacteria</taxon>
        <taxon>Bacillati</taxon>
        <taxon>Bacillota</taxon>
        <taxon>Clostridia</taxon>
        <taxon>Eubacteriales</taxon>
        <taxon>Candidatus Scatomorpha</taxon>
    </lineage>
</organism>
<evidence type="ECO:0000313" key="5">
    <source>
        <dbReference type="Proteomes" id="UP000824001"/>
    </source>
</evidence>
<dbReference type="InterPro" id="IPR004995">
    <property type="entry name" value="Spore_Ger"/>
</dbReference>
<dbReference type="Pfam" id="PF03323">
    <property type="entry name" value="GerA"/>
    <property type="match status" value="1"/>
</dbReference>
<dbReference type="PANTHER" id="PTHR22550:SF9">
    <property type="entry name" value="STAGE V SPORULATION PROTEIN AF"/>
    <property type="match status" value="1"/>
</dbReference>
<reference evidence="4" key="1">
    <citation type="submission" date="2020-10" db="EMBL/GenBank/DDBJ databases">
        <authorList>
            <person name="Gilroy R."/>
        </authorList>
    </citation>
    <scope>NUCLEOTIDE SEQUENCE</scope>
    <source>
        <strain evidence="4">ChiHjej10B9-9673</strain>
    </source>
</reference>
<evidence type="ECO:0000256" key="2">
    <source>
        <dbReference type="ARBA" id="ARBA00023136"/>
    </source>
</evidence>
<proteinExistence type="inferred from homology"/>
<dbReference type="AlphaFoldDB" id="A0A9D1JUA8"/>
<keyword evidence="3" id="KW-1133">Transmembrane helix</keyword>
<protein>
    <submittedName>
        <fullName evidence="4">Spore germination protein</fullName>
    </submittedName>
</protein>
<dbReference type="Proteomes" id="UP000824001">
    <property type="component" value="Unassembled WGS sequence"/>
</dbReference>
<evidence type="ECO:0000313" key="4">
    <source>
        <dbReference type="EMBL" id="HIS66295.1"/>
    </source>
</evidence>
<dbReference type="GO" id="GO:0016020">
    <property type="term" value="C:membrane"/>
    <property type="evidence" value="ECO:0007669"/>
    <property type="project" value="InterPro"/>
</dbReference>
<sequence length="503" mass="53689">MDEKNSREIPAHPEKKPKYPAPLSAAALAEIFSGCGDWETRRVLPGLLPGECMTLCWLDGLVDGVTVSEDVLRPLTEAGRVVGAQSPAQLTEAIERGAAYAYTLRRRGALDDCVSDLVNGYCALVFDSLGEALTFDTRTKLTRSVSSPAVEKAIKGGKDAFVETLRTNTSLVRRRLRTPELKIEQRVAGRLSGTSVALLYIEGAAQGSVVDEALRRLGELDIDGLLAAGDLEEYIVDSPRSPLPQLIHTERPDTFAIHLLDGRVGILVDGLPLGFLLPADLAAFLRVPEDSAMHFAVASMLTLLRWAALAISLLLPAAFVAVSMYHQEMLPVKLLLSMTAAKQYVPFGVAAEVIAMLLAFELLQEAGLRLPDPVGQTASIIGALIVGQSAVEAKVVSPIAVIVVALAGISGYTMPSQDLGGAVRLARLALVAAAALLGLYGVVALAALMIWYTAGLESFGKPYTAPFTGADSGALVRVLLKRPNRANKLRGAQLAGWNRRRQR</sequence>
<dbReference type="PANTHER" id="PTHR22550">
    <property type="entry name" value="SPORE GERMINATION PROTEIN"/>
    <property type="match status" value="1"/>
</dbReference>
<dbReference type="PIRSF" id="PIRSF005690">
    <property type="entry name" value="GerBA"/>
    <property type="match status" value="1"/>
</dbReference>
<name>A0A9D1JUA8_9FIRM</name>
<evidence type="ECO:0000256" key="1">
    <source>
        <dbReference type="ARBA" id="ARBA00005278"/>
    </source>
</evidence>
<feature type="transmembrane region" description="Helical" evidence="3">
    <location>
        <begin position="425"/>
        <end position="451"/>
    </location>
</feature>
<feature type="transmembrane region" description="Helical" evidence="3">
    <location>
        <begin position="303"/>
        <end position="324"/>
    </location>
</feature>
<evidence type="ECO:0000256" key="3">
    <source>
        <dbReference type="SAM" id="Phobius"/>
    </source>
</evidence>